<dbReference type="InterPro" id="IPR051923">
    <property type="entry name" value="Glycosyl_Hydrolase_39"/>
</dbReference>
<name>A0AAV7VX99_PLEWA</name>
<keyword evidence="7" id="KW-1185">Reference proteome</keyword>
<organism evidence="6 7">
    <name type="scientific">Pleurodeles waltl</name>
    <name type="common">Iberian ribbed newt</name>
    <dbReference type="NCBI Taxonomy" id="8319"/>
    <lineage>
        <taxon>Eukaryota</taxon>
        <taxon>Metazoa</taxon>
        <taxon>Chordata</taxon>
        <taxon>Craniata</taxon>
        <taxon>Vertebrata</taxon>
        <taxon>Euteleostomi</taxon>
        <taxon>Amphibia</taxon>
        <taxon>Batrachia</taxon>
        <taxon>Caudata</taxon>
        <taxon>Salamandroidea</taxon>
        <taxon>Salamandridae</taxon>
        <taxon>Pleurodelinae</taxon>
        <taxon>Pleurodeles</taxon>
    </lineage>
</organism>
<evidence type="ECO:0000256" key="2">
    <source>
        <dbReference type="ARBA" id="ARBA00022801"/>
    </source>
</evidence>
<dbReference type="InterPro" id="IPR000514">
    <property type="entry name" value="Glyco_hydro_39"/>
</dbReference>
<reference evidence="6" key="1">
    <citation type="journal article" date="2022" name="bioRxiv">
        <title>Sequencing and chromosome-scale assembly of the giantPleurodeles waltlgenome.</title>
        <authorList>
            <person name="Brown T."/>
            <person name="Elewa A."/>
            <person name="Iarovenko S."/>
            <person name="Subramanian E."/>
            <person name="Araus A.J."/>
            <person name="Petzold A."/>
            <person name="Susuki M."/>
            <person name="Suzuki K.-i.T."/>
            <person name="Hayashi T."/>
            <person name="Toyoda A."/>
            <person name="Oliveira C."/>
            <person name="Osipova E."/>
            <person name="Leigh N.D."/>
            <person name="Simon A."/>
            <person name="Yun M.H."/>
        </authorList>
    </citation>
    <scope>NUCLEOTIDE SEQUENCE</scope>
    <source>
        <strain evidence="6">20211129_DDA</strain>
        <tissue evidence="6">Liver</tissue>
    </source>
</reference>
<dbReference type="GO" id="GO:0003940">
    <property type="term" value="F:L-iduronidase activity"/>
    <property type="evidence" value="ECO:0007669"/>
    <property type="project" value="TreeGrafter"/>
</dbReference>
<evidence type="ECO:0000256" key="1">
    <source>
        <dbReference type="ARBA" id="ARBA00008875"/>
    </source>
</evidence>
<dbReference type="InterPro" id="IPR049166">
    <property type="entry name" value="GH39_cat"/>
</dbReference>
<protein>
    <recommendedName>
        <fullName evidence="5">Glycosyl hydrolases family 39 N-terminal catalytic domain-containing protein</fullName>
    </recommendedName>
</protein>
<keyword evidence="2" id="KW-0378">Hydrolase</keyword>
<dbReference type="SUPFAM" id="SSF51445">
    <property type="entry name" value="(Trans)glycosidases"/>
    <property type="match status" value="1"/>
</dbReference>
<dbReference type="GO" id="GO:0005975">
    <property type="term" value="P:carbohydrate metabolic process"/>
    <property type="evidence" value="ECO:0007669"/>
    <property type="project" value="InterPro"/>
</dbReference>
<dbReference type="InterPro" id="IPR049165">
    <property type="entry name" value="GH39_as"/>
</dbReference>
<dbReference type="EMBL" id="JANPWB010000002">
    <property type="protein sequence ID" value="KAJ1205240.1"/>
    <property type="molecule type" value="Genomic_DNA"/>
</dbReference>
<dbReference type="PANTHER" id="PTHR12631:SF8">
    <property type="entry name" value="ALPHA-L-IDURONIDASE"/>
    <property type="match status" value="1"/>
</dbReference>
<dbReference type="AlphaFoldDB" id="A0AAV7VX99"/>
<comment type="similarity">
    <text evidence="1">Belongs to the glycosyl hydrolase 39 family.</text>
</comment>
<feature type="non-terminal residue" evidence="6">
    <location>
        <position position="159"/>
    </location>
</feature>
<dbReference type="InterPro" id="IPR017853">
    <property type="entry name" value="GH"/>
</dbReference>
<proteinExistence type="inferred from homology"/>
<dbReference type="Proteomes" id="UP001066276">
    <property type="component" value="Chromosome 1_2"/>
</dbReference>
<feature type="active site" description="Proton donor" evidence="4">
    <location>
        <position position="17"/>
    </location>
</feature>
<sequence length="159" mass="18121">KYGLEYVSSWNFETWNEPDNHDFDNVTMTIQGFQNYYDACSEGLKEASTLLKFGGPGDSCRPLPKSPICWNLLNHCYNGTNYFTGEIGVRLDFIALHKKGAGSSLQILKQEIETIREIHEHFPRFVSVPIYNDEADPLVGWSVPHTWRADVTYAAMVVK</sequence>
<feature type="domain" description="Glycosyl hydrolases family 39 N-terminal catalytic" evidence="5">
    <location>
        <begin position="1"/>
        <end position="159"/>
    </location>
</feature>
<dbReference type="PRINTS" id="PR00745">
    <property type="entry name" value="GLHYDRLASE39"/>
</dbReference>
<gene>
    <name evidence="6" type="ORF">NDU88_000675</name>
</gene>
<accession>A0AAV7VX99</accession>
<comment type="caution">
    <text evidence="6">The sequence shown here is derived from an EMBL/GenBank/DDBJ whole genome shotgun (WGS) entry which is preliminary data.</text>
</comment>
<evidence type="ECO:0000256" key="4">
    <source>
        <dbReference type="PIRSR" id="PIRSR600514-1"/>
    </source>
</evidence>
<evidence type="ECO:0000256" key="3">
    <source>
        <dbReference type="ARBA" id="ARBA00023295"/>
    </source>
</evidence>
<evidence type="ECO:0000313" key="7">
    <source>
        <dbReference type="Proteomes" id="UP001066276"/>
    </source>
</evidence>
<dbReference type="PROSITE" id="PS01027">
    <property type="entry name" value="GLYCOSYL_HYDROL_F39"/>
    <property type="match status" value="1"/>
</dbReference>
<dbReference type="Pfam" id="PF01229">
    <property type="entry name" value="Glyco_hydro_39"/>
    <property type="match status" value="1"/>
</dbReference>
<feature type="non-terminal residue" evidence="6">
    <location>
        <position position="1"/>
    </location>
</feature>
<dbReference type="PANTHER" id="PTHR12631">
    <property type="entry name" value="ALPHA-L-IDURONIDASE"/>
    <property type="match status" value="1"/>
</dbReference>
<evidence type="ECO:0000259" key="5">
    <source>
        <dbReference type="Pfam" id="PF01229"/>
    </source>
</evidence>
<evidence type="ECO:0000313" key="6">
    <source>
        <dbReference type="EMBL" id="KAJ1205240.1"/>
    </source>
</evidence>
<keyword evidence="3" id="KW-0326">Glycosidase</keyword>
<dbReference type="Gene3D" id="3.20.20.80">
    <property type="entry name" value="Glycosidases"/>
    <property type="match status" value="1"/>
</dbReference>